<protein>
    <submittedName>
        <fullName evidence="5">DUF1612 and helix-turn-helix domain-containing protein</fullName>
    </submittedName>
    <submittedName>
        <fullName evidence="4">DUF1612 domain-containing protein</fullName>
    </submittedName>
</protein>
<evidence type="ECO:0000259" key="2">
    <source>
        <dbReference type="Pfam" id="PF07756"/>
    </source>
</evidence>
<gene>
    <name evidence="4" type="ORF">CFBP5473_17695</name>
    <name evidence="5" type="ORF">J5285_20640</name>
</gene>
<keyword evidence="7" id="KW-1185">Reference proteome</keyword>
<dbReference type="InterPro" id="IPR021068">
    <property type="entry name" value="HTH_DNA-bd"/>
</dbReference>
<feature type="region of interest" description="Disordered" evidence="1">
    <location>
        <begin position="121"/>
        <end position="143"/>
    </location>
</feature>
<dbReference type="OrthoDB" id="7989940at2"/>
<dbReference type="Proteomes" id="UP000826513">
    <property type="component" value="Chromosome 2"/>
</dbReference>
<dbReference type="InterPro" id="IPR011670">
    <property type="entry name" value="DUF1612"/>
</dbReference>
<reference evidence="4 6" key="1">
    <citation type="submission" date="2019-04" db="EMBL/GenBank/DDBJ databases">
        <title>Complete genome sequence of Agrobacterium larrymoorei CFBP5473.</title>
        <authorList>
            <person name="Haryono M."/>
            <person name="Chou L."/>
            <person name="Lin Y.-C."/>
            <person name="Lai E.-M."/>
            <person name="Kuo C.-H."/>
        </authorList>
    </citation>
    <scope>NUCLEOTIDE SEQUENCE [LARGE SCALE GENOMIC DNA]</scope>
    <source>
        <strain evidence="4 6">CFBP5473</strain>
    </source>
</reference>
<evidence type="ECO:0000313" key="4">
    <source>
        <dbReference type="EMBL" id="QCI99800.1"/>
    </source>
</evidence>
<accession>A0A4D7E4A5</accession>
<organism evidence="4 6">
    <name type="scientific">Agrobacterium larrymoorei</name>
    <dbReference type="NCBI Taxonomy" id="160699"/>
    <lineage>
        <taxon>Bacteria</taxon>
        <taxon>Pseudomonadati</taxon>
        <taxon>Pseudomonadota</taxon>
        <taxon>Alphaproteobacteria</taxon>
        <taxon>Hyphomicrobiales</taxon>
        <taxon>Rhizobiaceae</taxon>
        <taxon>Rhizobium/Agrobacterium group</taxon>
        <taxon>Agrobacterium</taxon>
    </lineage>
</organism>
<feature type="domain" description="DUF1612" evidence="2">
    <location>
        <begin position="181"/>
        <end position="304"/>
    </location>
</feature>
<dbReference type="RefSeq" id="WP_027674149.1">
    <property type="nucleotide sequence ID" value="NZ_CP039692.1"/>
</dbReference>
<evidence type="ECO:0000313" key="7">
    <source>
        <dbReference type="Proteomes" id="UP000826513"/>
    </source>
</evidence>
<dbReference type="NCBIfam" id="NF040876">
    <property type="entry name" value="RHE_PE00001_fam"/>
    <property type="match status" value="1"/>
</dbReference>
<dbReference type="KEGG" id="alf:CFBP5473_17695"/>
<evidence type="ECO:0000313" key="5">
    <source>
        <dbReference type="EMBL" id="QYA09765.1"/>
    </source>
</evidence>
<name>A0A4D7E4A5_9HYPH</name>
<evidence type="ECO:0000256" key="1">
    <source>
        <dbReference type="SAM" id="MobiDB-lite"/>
    </source>
</evidence>
<dbReference type="EMBL" id="CP072168">
    <property type="protein sequence ID" value="QYA09765.1"/>
    <property type="molecule type" value="Genomic_DNA"/>
</dbReference>
<dbReference type="EMBL" id="CP039692">
    <property type="protein sequence ID" value="QCI99800.1"/>
    <property type="molecule type" value="Genomic_DNA"/>
</dbReference>
<proteinExistence type="predicted"/>
<dbReference type="Proteomes" id="UP000298545">
    <property type="component" value="Chromosome linear"/>
</dbReference>
<sequence length="366" mass="41194">MTYEFTTLPTSRLVLALTRAGEALARLDERIARSPIRNGFLERQDFGDAVSSLWVDGELVHMEDLVLHDARMDIRSPTNEIVNAHRILRSRRLIYNNFPQWPFTDQGLNLLRGKGWVQEPDETSTVAELNPEHEQDAEEDTGDDALSDELAEMDALLARSSATLDNVIHNARAKSPANDLLLHEPEIDEDAVLRQWRDLVDSCKDHPPLLQAAIILDAWGEMQVLERSPWLGRQLAAALLRGNGFTHLPALNIGIRTIPRERRRSRQQGERLCAILDGIYEAALLGMKEHDRLLNGKSRMERRLVGRRSNSRLPDLIELVLAKPVVSTSMIVKALGTTPQGAVGLANQLELREMTGRGRFRAWGIL</sequence>
<reference evidence="5 7" key="2">
    <citation type="submission" date="2021-03" db="EMBL/GenBank/DDBJ databases">
        <title>Rapid diversification of plasmids in a genus of pathogenic and nitrogen fixing bacteria.</title>
        <authorList>
            <person name="Weisberg A.J."/>
            <person name="Miller M."/>
            <person name="Ream W."/>
            <person name="Grunwald N.J."/>
            <person name="Chang J.H."/>
        </authorList>
    </citation>
    <scope>NUCLEOTIDE SEQUENCE [LARGE SCALE GENOMIC DNA]</scope>
    <source>
        <strain evidence="5 7">AF3.44</strain>
    </source>
</reference>
<evidence type="ECO:0000259" key="3">
    <source>
        <dbReference type="Pfam" id="PF11972"/>
    </source>
</evidence>
<feature type="domain" description="HTH DNA binding" evidence="3">
    <location>
        <begin position="313"/>
        <end position="366"/>
    </location>
</feature>
<evidence type="ECO:0000313" key="6">
    <source>
        <dbReference type="Proteomes" id="UP000298545"/>
    </source>
</evidence>
<dbReference type="AlphaFoldDB" id="A0A4D7E4A5"/>
<dbReference type="InterPro" id="IPR048017">
    <property type="entry name" value="Y4cF-like"/>
</dbReference>
<dbReference type="Pfam" id="PF11972">
    <property type="entry name" value="HTH_13"/>
    <property type="match status" value="1"/>
</dbReference>
<dbReference type="Pfam" id="PF07756">
    <property type="entry name" value="DUF1612"/>
    <property type="match status" value="1"/>
</dbReference>